<evidence type="ECO:0000313" key="3">
    <source>
        <dbReference type="Proteomes" id="UP000027180"/>
    </source>
</evidence>
<dbReference type="InterPro" id="IPR053853">
    <property type="entry name" value="FitA-like_RHH"/>
</dbReference>
<name>A0A060I8H1_RHIET</name>
<dbReference type="InterPro" id="IPR010985">
    <property type="entry name" value="Ribbon_hlx_hlx"/>
</dbReference>
<gene>
    <name evidence="2" type="ORF">IE4771_PE00037</name>
</gene>
<geneLocation type="plasmid" evidence="2 3">
    <name>pRetIE4771e</name>
</geneLocation>
<dbReference type="InterPro" id="IPR013321">
    <property type="entry name" value="Arc_rbn_hlx_hlx"/>
</dbReference>
<sequence length="82" mass="9026">MASMTIHGLDDGLIQRLRMRAAAHGHSMEDEARHILRTALASSEPVAGNLADAIRTRLLSVGVVELDIPSREPIRELRDFTP</sequence>
<feature type="domain" description="Antitoxin FitA-like ribbon-helix-helix" evidence="1">
    <location>
        <begin position="2"/>
        <end position="40"/>
    </location>
</feature>
<evidence type="ECO:0000259" key="1">
    <source>
        <dbReference type="Pfam" id="PF22513"/>
    </source>
</evidence>
<proteinExistence type="predicted"/>
<dbReference type="OrthoDB" id="2389872at2"/>
<evidence type="ECO:0000313" key="2">
    <source>
        <dbReference type="EMBL" id="AIC31263.1"/>
    </source>
</evidence>
<protein>
    <submittedName>
        <fullName evidence="2">StbC superfamily plasmid stability protein</fullName>
    </submittedName>
</protein>
<dbReference type="AlphaFoldDB" id="A0A060I8H1"/>
<reference evidence="2 3" key="1">
    <citation type="submission" date="2013-12" db="EMBL/GenBank/DDBJ databases">
        <title>Complete genome sequence of Rhizobium etli bv. mimosae IE4771.</title>
        <authorList>
            <person name="Bustos P."/>
            <person name="Santamaria R.I."/>
            <person name="Lozano L."/>
            <person name="Ormeno-Orrillo E."/>
            <person name="Rogel M.A."/>
            <person name="Romero D."/>
            <person name="Cevallos M.A."/>
            <person name="Martinez-Romero E."/>
            <person name="Gonzalez V."/>
        </authorList>
    </citation>
    <scope>NUCLEOTIDE SEQUENCE [LARGE SCALE GENOMIC DNA]</scope>
    <source>
        <strain evidence="2 3">IE4771</strain>
        <plasmid evidence="3">Plasmid pRetIE4771e</plasmid>
    </source>
</reference>
<accession>A0A060I8H1</accession>
<dbReference type="Pfam" id="PF22513">
    <property type="entry name" value="FitA-like_RHH"/>
    <property type="match status" value="1"/>
</dbReference>
<dbReference type="Proteomes" id="UP000027180">
    <property type="component" value="Plasmid pRetIE4771e"/>
</dbReference>
<keyword evidence="2" id="KW-0614">Plasmid</keyword>
<dbReference type="HOGENOM" id="CLU_168829_2_1_5"/>
<dbReference type="KEGG" id="rei:IE4771_PE00037"/>
<organism evidence="2 3">
    <name type="scientific">Rhizobium etli bv. mimosae str. IE4771</name>
    <dbReference type="NCBI Taxonomy" id="1432050"/>
    <lineage>
        <taxon>Bacteria</taxon>
        <taxon>Pseudomonadati</taxon>
        <taxon>Pseudomonadota</taxon>
        <taxon>Alphaproteobacteria</taxon>
        <taxon>Hyphomicrobiales</taxon>
        <taxon>Rhizobiaceae</taxon>
        <taxon>Rhizobium/Agrobacterium group</taxon>
        <taxon>Rhizobium</taxon>
    </lineage>
</organism>
<dbReference type="GO" id="GO:0006355">
    <property type="term" value="P:regulation of DNA-templated transcription"/>
    <property type="evidence" value="ECO:0007669"/>
    <property type="project" value="InterPro"/>
</dbReference>
<dbReference type="RefSeq" id="WP_040142541.1">
    <property type="nucleotide sequence ID" value="NZ_CP006991.1"/>
</dbReference>
<dbReference type="Gene3D" id="1.10.1220.10">
    <property type="entry name" value="Met repressor-like"/>
    <property type="match status" value="1"/>
</dbReference>
<dbReference type="EMBL" id="CP006991">
    <property type="protein sequence ID" value="AIC31263.1"/>
    <property type="molecule type" value="Genomic_DNA"/>
</dbReference>
<dbReference type="SUPFAM" id="SSF47598">
    <property type="entry name" value="Ribbon-helix-helix"/>
    <property type="match status" value="1"/>
</dbReference>